<dbReference type="GO" id="GO:0000981">
    <property type="term" value="F:DNA-binding transcription factor activity, RNA polymerase II-specific"/>
    <property type="evidence" value="ECO:0007669"/>
    <property type="project" value="TreeGrafter"/>
</dbReference>
<sequence length="340" mass="37978">MAPFANRRIEISVPPIGAVCTSGPGEGEAILYLVGRVSNIAARYDFVAYSMMVISANRLASLTKSSNILEDVLHYQSLAVKGLQRALSSFSKDNSDAVLSASILLLFQQRNGRPGYPQPRPTYQETQVAEQMQPWQQNSSFFSSLHYTTSRQWPSYSNLEQSPSQRQLDPDNAIKVSSFHKALRYLFNQGINSLAQISLCTRHNAEASATVRGLRDLLYKVRGQPRGWREQDQFRVVFPFSSFMKSLSTSFISISDEAPFLLATMAHIYAVNVALSLAFSALNTPVLVPTQLKGIDEIASRLRKMQQIPCHDCGITHGYEELMTFPVNALGIYQQWAITK</sequence>
<dbReference type="Proteomes" id="UP000053617">
    <property type="component" value="Unassembled WGS sequence"/>
</dbReference>
<dbReference type="VEuPathDB" id="FungiDB:Z518_06518"/>
<protein>
    <submittedName>
        <fullName evidence="1">Rhinocladiella mackenziei CBS 650.93 unplaced genomic scaffold supercont1.5, whole genome shotgun sequence</fullName>
    </submittedName>
</protein>
<dbReference type="PANTHER" id="PTHR47657">
    <property type="entry name" value="STEROL REGULATORY ELEMENT-BINDING PROTEIN ECM22"/>
    <property type="match status" value="1"/>
</dbReference>
<keyword evidence="2" id="KW-1185">Reference proteome</keyword>
<dbReference type="HOGENOM" id="CLU_018979_0_0_1"/>
<organism evidence="1 2">
    <name type="scientific">Rhinocladiella mackenziei CBS 650.93</name>
    <dbReference type="NCBI Taxonomy" id="1442369"/>
    <lineage>
        <taxon>Eukaryota</taxon>
        <taxon>Fungi</taxon>
        <taxon>Dikarya</taxon>
        <taxon>Ascomycota</taxon>
        <taxon>Pezizomycotina</taxon>
        <taxon>Eurotiomycetes</taxon>
        <taxon>Chaetothyriomycetidae</taxon>
        <taxon>Chaetothyriales</taxon>
        <taxon>Herpotrichiellaceae</taxon>
        <taxon>Rhinocladiella</taxon>
    </lineage>
</organism>
<dbReference type="OrthoDB" id="4937900at2759"/>
<evidence type="ECO:0000313" key="1">
    <source>
        <dbReference type="EMBL" id="KIX02968.1"/>
    </source>
</evidence>
<reference evidence="1 2" key="1">
    <citation type="submission" date="2015-01" db="EMBL/GenBank/DDBJ databases">
        <title>The Genome Sequence of Rhinocladiella mackenzie CBS 650.93.</title>
        <authorList>
            <consortium name="The Broad Institute Genomics Platform"/>
            <person name="Cuomo C."/>
            <person name="de Hoog S."/>
            <person name="Gorbushina A."/>
            <person name="Stielow B."/>
            <person name="Teixiera M."/>
            <person name="Abouelleil A."/>
            <person name="Chapman S.B."/>
            <person name="Priest M."/>
            <person name="Young S.K."/>
            <person name="Wortman J."/>
            <person name="Nusbaum C."/>
            <person name="Birren B."/>
        </authorList>
    </citation>
    <scope>NUCLEOTIDE SEQUENCE [LARGE SCALE GENOMIC DNA]</scope>
    <source>
        <strain evidence="1 2">CBS 650.93</strain>
    </source>
</reference>
<proteinExistence type="predicted"/>
<dbReference type="InterPro" id="IPR052400">
    <property type="entry name" value="Zn2-C6_fungal_TF"/>
</dbReference>
<dbReference type="AlphaFoldDB" id="A0A0D2GXS5"/>
<evidence type="ECO:0000313" key="2">
    <source>
        <dbReference type="Proteomes" id="UP000053617"/>
    </source>
</evidence>
<dbReference type="InterPro" id="IPR021858">
    <property type="entry name" value="Fun_TF"/>
</dbReference>
<dbReference type="Pfam" id="PF11951">
    <property type="entry name" value="Fungal_trans_2"/>
    <property type="match status" value="1"/>
</dbReference>
<name>A0A0D2GXS5_9EURO</name>
<gene>
    <name evidence="1" type="ORF">Z518_06518</name>
</gene>
<dbReference type="GeneID" id="25294589"/>
<dbReference type="PANTHER" id="PTHR47657:SF12">
    <property type="entry name" value="ZN(II)2CYS6 TRANSCRIPTION FACTOR (EUROFUNG)"/>
    <property type="match status" value="1"/>
</dbReference>
<accession>A0A0D2GXS5</accession>
<dbReference type="RefSeq" id="XP_013270104.1">
    <property type="nucleotide sequence ID" value="XM_013414650.1"/>
</dbReference>
<dbReference type="EMBL" id="KN847479">
    <property type="protein sequence ID" value="KIX02968.1"/>
    <property type="molecule type" value="Genomic_DNA"/>
</dbReference>